<name>A0ABU2BGV8_9MICC</name>
<feature type="transmembrane region" description="Helical" evidence="8">
    <location>
        <begin position="481"/>
        <end position="502"/>
    </location>
</feature>
<feature type="region of interest" description="Disordered" evidence="7">
    <location>
        <begin position="1"/>
        <end position="145"/>
    </location>
</feature>
<dbReference type="Pfam" id="PF12821">
    <property type="entry name" value="ThrE_2"/>
    <property type="match status" value="1"/>
</dbReference>
<dbReference type="InterPro" id="IPR050539">
    <property type="entry name" value="ThrE_Dicarb/AminoAcid_Exp"/>
</dbReference>
<feature type="transmembrane region" description="Helical" evidence="8">
    <location>
        <begin position="380"/>
        <end position="401"/>
    </location>
</feature>
<evidence type="ECO:0000256" key="5">
    <source>
        <dbReference type="ARBA" id="ARBA00023136"/>
    </source>
</evidence>
<evidence type="ECO:0000313" key="11">
    <source>
        <dbReference type="EMBL" id="MDR7357878.1"/>
    </source>
</evidence>
<organism evidence="11 12">
    <name type="scientific">Paeniglutamicibacter sulfureus</name>
    <dbReference type="NCBI Taxonomy" id="43666"/>
    <lineage>
        <taxon>Bacteria</taxon>
        <taxon>Bacillati</taxon>
        <taxon>Actinomycetota</taxon>
        <taxon>Actinomycetes</taxon>
        <taxon>Micrococcales</taxon>
        <taxon>Micrococcaceae</taxon>
        <taxon>Paeniglutamicibacter</taxon>
    </lineage>
</organism>
<feature type="transmembrane region" description="Helical" evidence="8">
    <location>
        <begin position="455"/>
        <end position="474"/>
    </location>
</feature>
<comment type="similarity">
    <text evidence="6">Belongs to the ThrE exporter (TC 2.A.79) family.</text>
</comment>
<feature type="transmembrane region" description="Helical" evidence="8">
    <location>
        <begin position="566"/>
        <end position="586"/>
    </location>
</feature>
<evidence type="ECO:0000256" key="3">
    <source>
        <dbReference type="ARBA" id="ARBA00022692"/>
    </source>
</evidence>
<keyword evidence="3 8" id="KW-0812">Transmembrane</keyword>
<keyword evidence="4 8" id="KW-1133">Transmembrane helix</keyword>
<feature type="transmembrane region" description="Helical" evidence="8">
    <location>
        <begin position="413"/>
        <end position="435"/>
    </location>
</feature>
<dbReference type="Pfam" id="PF06738">
    <property type="entry name" value="ThrE"/>
    <property type="match status" value="1"/>
</dbReference>
<dbReference type="InterPro" id="IPR024528">
    <property type="entry name" value="ThrE_2"/>
</dbReference>
<feature type="compositionally biased region" description="Low complexity" evidence="7">
    <location>
        <begin position="59"/>
        <end position="75"/>
    </location>
</feature>
<evidence type="ECO:0000256" key="7">
    <source>
        <dbReference type="SAM" id="MobiDB-lite"/>
    </source>
</evidence>
<evidence type="ECO:0000256" key="1">
    <source>
        <dbReference type="ARBA" id="ARBA00004651"/>
    </source>
</evidence>
<feature type="transmembrane region" description="Helical" evidence="8">
    <location>
        <begin position="354"/>
        <end position="374"/>
    </location>
</feature>
<gene>
    <name evidence="11" type="ORF">J2S64_001569</name>
</gene>
<feature type="domain" description="Threonine/serine exporter-like N-terminal" evidence="9">
    <location>
        <begin position="197"/>
        <end position="434"/>
    </location>
</feature>
<evidence type="ECO:0000256" key="8">
    <source>
        <dbReference type="SAM" id="Phobius"/>
    </source>
</evidence>
<keyword evidence="2" id="KW-1003">Cell membrane</keyword>
<comment type="caution">
    <text evidence="11">The sequence shown here is derived from an EMBL/GenBank/DDBJ whole genome shotgun (WGS) entry which is preliminary data.</text>
</comment>
<dbReference type="Proteomes" id="UP001183817">
    <property type="component" value="Unassembled WGS sequence"/>
</dbReference>
<protein>
    <submittedName>
        <fullName evidence="11">Uncharacterized membrane protein YjjP (DUF1212 family)</fullName>
    </submittedName>
</protein>
<dbReference type="PANTHER" id="PTHR34390">
    <property type="entry name" value="UPF0442 PROTEIN YJJB-RELATED"/>
    <property type="match status" value="1"/>
</dbReference>
<evidence type="ECO:0000256" key="6">
    <source>
        <dbReference type="ARBA" id="ARBA00034125"/>
    </source>
</evidence>
<keyword evidence="5 8" id="KW-0472">Membrane</keyword>
<dbReference type="PANTHER" id="PTHR34390:SF2">
    <property type="entry name" value="SUCCINATE TRANSPORTER SUBUNIT YJJP-RELATED"/>
    <property type="match status" value="1"/>
</dbReference>
<feature type="transmembrane region" description="Helical" evidence="8">
    <location>
        <begin position="533"/>
        <end position="554"/>
    </location>
</feature>
<accession>A0ABU2BGV8</accession>
<evidence type="ECO:0000313" key="12">
    <source>
        <dbReference type="Proteomes" id="UP001183817"/>
    </source>
</evidence>
<feature type="compositionally biased region" description="Pro residues" evidence="7">
    <location>
        <begin position="99"/>
        <end position="108"/>
    </location>
</feature>
<feature type="compositionally biased region" description="Polar residues" evidence="7">
    <location>
        <begin position="127"/>
        <end position="137"/>
    </location>
</feature>
<evidence type="ECO:0000256" key="2">
    <source>
        <dbReference type="ARBA" id="ARBA00022475"/>
    </source>
</evidence>
<comment type="subcellular location">
    <subcellularLocation>
        <location evidence="1">Cell membrane</location>
        <topology evidence="1">Multi-pass membrane protein</topology>
    </subcellularLocation>
</comment>
<sequence>MSSGKGPDATAPASPGEDPNPQVSSIRRVEAGEMTHIAQALKDAAAHAKNSPLFPHLDTPATGKPATGTPTVAPTPTKPVPKQAGKPSGRPAAKRVGGPRPPKTPKPAKPTKRPRPTTLAQDAINAKTGQVGITSTGAPALPPRANPAAKRMISRLLASDTPPTQAFNIVERLKGTPYANPKVNAAQDASARKTLEFALDLAETMFRYGAGALEVETSVIAVTAALGLSYTDVDITNQSIHLNFSPPEGESFSMLRVVRSWTNNFAGLAEVHRLVSDIVSGGVTRQQSVDRLREISRRPKPFPRWMIGSAAGAFAAFFVIFIGGSLPGAILAFVSSLAVGQIIKYAARWRVPEFFSIATASFVVTAIAVLFHALNAPMDAALVVAGGILLLLPSARFVSALQDAINGFPVTAAGRFFSAALTYAAILTGIMTALVGGELLGAPELDVRVIDTISYPGWLLAALVVAAVIMGAITEQSEPKLLLPTGGIALLGYLILLGIQALGVGDRAAPAVAATFVGLAGRWVAYKMGAPQLVLAAPAIVFLLPGLMIFRSMYGIVFDVDDMNSAIVQMFTAFTIMMAIAGGVVFGDTIARPLIGAEVLAERRNIRRR</sequence>
<feature type="domain" description="Threonine/Serine exporter ThrE" evidence="10">
    <location>
        <begin position="464"/>
        <end position="589"/>
    </location>
</feature>
<dbReference type="RefSeq" id="WP_310289508.1">
    <property type="nucleotide sequence ID" value="NZ_BAAAWO010000001.1"/>
</dbReference>
<evidence type="ECO:0000259" key="10">
    <source>
        <dbReference type="Pfam" id="PF12821"/>
    </source>
</evidence>
<keyword evidence="12" id="KW-1185">Reference proteome</keyword>
<proteinExistence type="inferred from homology"/>
<feature type="transmembrane region" description="Helical" evidence="8">
    <location>
        <begin position="508"/>
        <end position="526"/>
    </location>
</feature>
<reference evidence="11 12" key="1">
    <citation type="submission" date="2023-07" db="EMBL/GenBank/DDBJ databases">
        <title>Sequencing the genomes of 1000 actinobacteria strains.</title>
        <authorList>
            <person name="Klenk H.-P."/>
        </authorList>
    </citation>
    <scope>NUCLEOTIDE SEQUENCE [LARGE SCALE GENOMIC DNA]</scope>
    <source>
        <strain evidence="11 12">DSM 20167</strain>
    </source>
</reference>
<evidence type="ECO:0000259" key="9">
    <source>
        <dbReference type="Pfam" id="PF06738"/>
    </source>
</evidence>
<evidence type="ECO:0000256" key="4">
    <source>
        <dbReference type="ARBA" id="ARBA00022989"/>
    </source>
</evidence>
<dbReference type="InterPro" id="IPR010619">
    <property type="entry name" value="ThrE-like_N"/>
</dbReference>
<dbReference type="EMBL" id="JAVDYI010000001">
    <property type="protein sequence ID" value="MDR7357878.1"/>
    <property type="molecule type" value="Genomic_DNA"/>
</dbReference>